<keyword evidence="8" id="KW-1185">Reference proteome</keyword>
<feature type="transmembrane region" description="Helical" evidence="5">
    <location>
        <begin position="290"/>
        <end position="312"/>
    </location>
</feature>
<comment type="caution">
    <text evidence="7">The sequence shown here is derived from an EMBL/GenBank/DDBJ whole genome shotgun (WGS) entry which is preliminary data.</text>
</comment>
<evidence type="ECO:0000256" key="5">
    <source>
        <dbReference type="SAM" id="Phobius"/>
    </source>
</evidence>
<dbReference type="Proteomes" id="UP000316425">
    <property type="component" value="Unassembled WGS sequence"/>
</dbReference>
<dbReference type="AlphaFoldDB" id="A0A556PNM8"/>
<evidence type="ECO:0000256" key="2">
    <source>
        <dbReference type="ARBA" id="ARBA00022692"/>
    </source>
</evidence>
<proteinExistence type="predicted"/>
<keyword evidence="2 5" id="KW-0812">Transmembrane</keyword>
<keyword evidence="3 5" id="KW-1133">Transmembrane helix</keyword>
<sequence length="327" mass="38583">MFIIWKSIFKRKTTWVLMVLIPIVLGIVIYPLVKDTMSQVSVPITVVDQTDQAITEELLTEIEDRPFQVTKMDSLDLRLLSTGEAEAIFVFNDEMEANIFSGNTDEIVTWYRTENSYVDGLFKEKLASAIMSRVVRAEAASIVSHYRPEADWDEVYQYGLKYFEPRPIFEMKFEQISGAQNTSSNTNDSENRLLFIIMWLYLSMLIGYFTKILYEWRTDGILERLKLLQQTQYYYWSWFIGVLAITYSFSFVAIQLIEVPLNNWAYFIPFGTVLIYFLFFILVKKKWSMYAWLISYSVASFIIFLLADWQIIESEWMYLFIPTWLLG</sequence>
<dbReference type="GO" id="GO:0016020">
    <property type="term" value="C:membrane"/>
    <property type="evidence" value="ECO:0007669"/>
    <property type="project" value="UniProtKB-SubCell"/>
</dbReference>
<protein>
    <submittedName>
        <fullName evidence="7">ABC transporter permease</fullName>
    </submittedName>
</protein>
<dbReference type="InterPro" id="IPR013525">
    <property type="entry name" value="ABC2_TM"/>
</dbReference>
<dbReference type="Pfam" id="PF12698">
    <property type="entry name" value="ABC2_membrane_3"/>
    <property type="match status" value="1"/>
</dbReference>
<dbReference type="EMBL" id="VMHE01000006">
    <property type="protein sequence ID" value="TSJ66000.1"/>
    <property type="molecule type" value="Genomic_DNA"/>
</dbReference>
<evidence type="ECO:0000256" key="4">
    <source>
        <dbReference type="ARBA" id="ARBA00023136"/>
    </source>
</evidence>
<name>A0A556PNM8_9BACI</name>
<feature type="transmembrane region" description="Helical" evidence="5">
    <location>
        <begin position="12"/>
        <end position="33"/>
    </location>
</feature>
<feature type="domain" description="ABC-2 type transporter transmembrane" evidence="6">
    <location>
        <begin position="12"/>
        <end position="282"/>
    </location>
</feature>
<evidence type="ECO:0000256" key="3">
    <source>
        <dbReference type="ARBA" id="ARBA00022989"/>
    </source>
</evidence>
<dbReference type="RefSeq" id="WP_144088302.1">
    <property type="nucleotide sequence ID" value="NZ_VMHE01000006.1"/>
</dbReference>
<dbReference type="OrthoDB" id="2966955at2"/>
<evidence type="ECO:0000256" key="1">
    <source>
        <dbReference type="ARBA" id="ARBA00004141"/>
    </source>
</evidence>
<organism evidence="7 8">
    <name type="scientific">Allobacillus salarius</name>
    <dbReference type="NCBI Taxonomy" id="1955272"/>
    <lineage>
        <taxon>Bacteria</taxon>
        <taxon>Bacillati</taxon>
        <taxon>Bacillota</taxon>
        <taxon>Bacilli</taxon>
        <taxon>Bacillales</taxon>
        <taxon>Bacillaceae</taxon>
        <taxon>Allobacillus</taxon>
    </lineage>
</organism>
<evidence type="ECO:0000313" key="7">
    <source>
        <dbReference type="EMBL" id="TSJ66000.1"/>
    </source>
</evidence>
<keyword evidence="4 5" id="KW-0472">Membrane</keyword>
<reference evidence="7 8" key="1">
    <citation type="submission" date="2019-07" db="EMBL/GenBank/DDBJ databases">
        <title>Allobacillus sp. nov. SKP isolated from shrimp paste of Euphausiacea.</title>
        <authorList>
            <person name="Kanchanasin P."/>
            <person name="Tanasupawat S."/>
            <person name="Shi W."/>
            <person name="Wu L."/>
            <person name="Ma J."/>
        </authorList>
    </citation>
    <scope>NUCLEOTIDE SEQUENCE [LARGE SCALE GENOMIC DNA]</scope>
    <source>
        <strain evidence="7 8">SKP4-8</strain>
    </source>
</reference>
<evidence type="ECO:0000313" key="8">
    <source>
        <dbReference type="Proteomes" id="UP000316425"/>
    </source>
</evidence>
<dbReference type="GO" id="GO:0140359">
    <property type="term" value="F:ABC-type transporter activity"/>
    <property type="evidence" value="ECO:0007669"/>
    <property type="project" value="InterPro"/>
</dbReference>
<feature type="transmembrane region" description="Helical" evidence="5">
    <location>
        <begin position="193"/>
        <end position="214"/>
    </location>
</feature>
<feature type="transmembrane region" description="Helical" evidence="5">
    <location>
        <begin position="263"/>
        <end position="283"/>
    </location>
</feature>
<feature type="transmembrane region" description="Helical" evidence="5">
    <location>
        <begin position="235"/>
        <end position="257"/>
    </location>
</feature>
<accession>A0A556PNM8</accession>
<comment type="subcellular location">
    <subcellularLocation>
        <location evidence="1">Membrane</location>
        <topology evidence="1">Multi-pass membrane protein</topology>
    </subcellularLocation>
</comment>
<evidence type="ECO:0000259" key="6">
    <source>
        <dbReference type="Pfam" id="PF12698"/>
    </source>
</evidence>
<gene>
    <name evidence="7" type="ORF">FPQ13_05380</name>
</gene>